<keyword evidence="4" id="KW-1185">Reference proteome</keyword>
<proteinExistence type="predicted"/>
<evidence type="ECO:0000313" key="1">
    <source>
        <dbReference type="EMBL" id="RHA20124.1"/>
    </source>
</evidence>
<protein>
    <submittedName>
        <fullName evidence="2">Uncharacterized protein</fullName>
    </submittedName>
</protein>
<dbReference type="EMBL" id="QROT01000003">
    <property type="protein sequence ID" value="RHL46476.1"/>
    <property type="molecule type" value="Genomic_DNA"/>
</dbReference>
<gene>
    <name evidence="2" type="ORF">DW018_04635</name>
    <name evidence="1" type="ORF">DW944_03015</name>
</gene>
<accession>A0A415LD60</accession>
<dbReference type="RefSeq" id="WP_117969653.1">
    <property type="nucleotide sequence ID" value="NZ_CABJDQ010000003.1"/>
</dbReference>
<sequence length="93" mass="10978">MGSVLIAQDFLPEHWNWANTDLVTLGDIEKMGNVIKTRLENGWCKISEMYAVKHDKDESKLWNEYAMTYDVKFTWQTKDSAVSNIFKRRKYVV</sequence>
<dbReference type="AlphaFoldDB" id="A0A415LD60"/>
<dbReference type="Proteomes" id="UP000284779">
    <property type="component" value="Unassembled WGS sequence"/>
</dbReference>
<reference evidence="3 4" key="1">
    <citation type="submission" date="2018-08" db="EMBL/GenBank/DDBJ databases">
        <title>A genome reference for cultivated species of the human gut microbiota.</title>
        <authorList>
            <person name="Zou Y."/>
            <person name="Xue W."/>
            <person name="Luo G."/>
        </authorList>
    </citation>
    <scope>NUCLEOTIDE SEQUENCE [LARGE SCALE GENOMIC DNA]</scope>
    <source>
        <strain evidence="2 3">AF37-4</strain>
        <strain evidence="1 4">AM44-11BH</strain>
    </source>
</reference>
<organism evidence="2 3">
    <name type="scientific">Eubacterium ventriosum</name>
    <dbReference type="NCBI Taxonomy" id="39496"/>
    <lineage>
        <taxon>Bacteria</taxon>
        <taxon>Bacillati</taxon>
        <taxon>Bacillota</taxon>
        <taxon>Clostridia</taxon>
        <taxon>Eubacteriales</taxon>
        <taxon>Eubacteriaceae</taxon>
        <taxon>Eubacterium</taxon>
    </lineage>
</organism>
<dbReference type="GeneID" id="66466522"/>
<dbReference type="Proteomes" id="UP000283314">
    <property type="component" value="Unassembled WGS sequence"/>
</dbReference>
<evidence type="ECO:0000313" key="2">
    <source>
        <dbReference type="EMBL" id="RHL46476.1"/>
    </source>
</evidence>
<dbReference type="EMBL" id="QSFD01000002">
    <property type="protein sequence ID" value="RHA20124.1"/>
    <property type="molecule type" value="Genomic_DNA"/>
</dbReference>
<comment type="caution">
    <text evidence="2">The sequence shown here is derived from an EMBL/GenBank/DDBJ whole genome shotgun (WGS) entry which is preliminary data.</text>
</comment>
<name>A0A415LD60_9FIRM</name>
<evidence type="ECO:0000313" key="3">
    <source>
        <dbReference type="Proteomes" id="UP000283314"/>
    </source>
</evidence>
<evidence type="ECO:0000313" key="4">
    <source>
        <dbReference type="Proteomes" id="UP000284779"/>
    </source>
</evidence>